<proteinExistence type="predicted"/>
<dbReference type="SUPFAM" id="SSF50939">
    <property type="entry name" value="Sialidases"/>
    <property type="match status" value="1"/>
</dbReference>
<evidence type="ECO:0000313" key="3">
    <source>
        <dbReference type="EMBL" id="VVE58468.1"/>
    </source>
</evidence>
<reference evidence="3 4" key="1">
    <citation type="submission" date="2019-08" db="EMBL/GenBank/DDBJ databases">
        <authorList>
            <person name="Peeters C."/>
        </authorList>
    </citation>
    <scope>NUCLEOTIDE SEQUENCE [LARGE SCALE GENOMIC DNA]</scope>
    <source>
        <strain evidence="3 4">LMG 31112</strain>
    </source>
</reference>
<evidence type="ECO:0000313" key="4">
    <source>
        <dbReference type="Proteomes" id="UP000343317"/>
    </source>
</evidence>
<dbReference type="Proteomes" id="UP000343317">
    <property type="component" value="Unassembled WGS sequence"/>
</dbReference>
<dbReference type="Gene3D" id="2.115.10.20">
    <property type="entry name" value="Glycosyl hydrolase domain, family 43"/>
    <property type="match status" value="1"/>
</dbReference>
<dbReference type="EMBL" id="CABPSM010000033">
    <property type="protein sequence ID" value="VVE58468.1"/>
    <property type="molecule type" value="Genomic_DNA"/>
</dbReference>
<keyword evidence="4" id="KW-1185">Reference proteome</keyword>
<evidence type="ECO:0000256" key="2">
    <source>
        <dbReference type="ARBA" id="ARBA00022737"/>
    </source>
</evidence>
<name>A0A5E4ZCA1_9BURK</name>
<dbReference type="InterPro" id="IPR036278">
    <property type="entry name" value="Sialidase_sf"/>
</dbReference>
<dbReference type="CDD" id="cd15482">
    <property type="entry name" value="Sialidase_non-viral"/>
    <property type="match status" value="1"/>
</dbReference>
<dbReference type="InterPro" id="IPR023296">
    <property type="entry name" value="Glyco_hydro_beta-prop_sf"/>
</dbReference>
<gene>
    <name evidence="3" type="ORF">PHO31112_05324</name>
</gene>
<dbReference type="PANTHER" id="PTHR24412">
    <property type="entry name" value="KELCH PROTEIN"/>
    <property type="match status" value="1"/>
</dbReference>
<organism evidence="3 4">
    <name type="scientific">Pandoraea horticolens</name>
    <dbReference type="NCBI Taxonomy" id="2508298"/>
    <lineage>
        <taxon>Bacteria</taxon>
        <taxon>Pseudomonadati</taxon>
        <taxon>Pseudomonadota</taxon>
        <taxon>Betaproteobacteria</taxon>
        <taxon>Burkholderiales</taxon>
        <taxon>Burkholderiaceae</taxon>
        <taxon>Pandoraea</taxon>
    </lineage>
</organism>
<accession>A0A5E4ZCA1</accession>
<evidence type="ECO:0008006" key="5">
    <source>
        <dbReference type="Google" id="ProtNLM"/>
    </source>
</evidence>
<dbReference type="RefSeq" id="WP_150624637.1">
    <property type="nucleotide sequence ID" value="NZ_CABPSM010000033.1"/>
</dbReference>
<dbReference type="PANTHER" id="PTHR24412:SF489">
    <property type="entry name" value="RING FINGER DOMAIN AND KELCH REPEAT-CONTAINING PROTEIN DDB_G0271372"/>
    <property type="match status" value="1"/>
</dbReference>
<keyword evidence="2" id="KW-0677">Repeat</keyword>
<sequence length="387" mass="40955">MSTITSNAAVPAPVFSATVQIPKLTISGSPTLAYLNGTLYLAYVGAQNIISCTAFDGTAWSKSVSTIFDADASPTLTVFNDKLYLMFKSDVDGTAGGILYSTSTDGKTWSAQLQIPKARVSGWPALAALGNTLYVVNQGADNDGTLWCTTITTTDTTTWSSNVQISTEKISGSPALAVFQNVLYLVYVPSGSEQPKYMTSSDGKTWTTATTIPCLLSESPALAVFNGTLYLVYQGAASTGTRGQLWYSAFDGKSWGPSTWVPNTVENATPALAVFPGIPDTQGTLVCAQSRSDGTVYWQGLTDTNDITGLVTQFNVGTATDQNAITFEITDDFGFPRTGTMYYNASSERSGSYGIIFSTALANSLQVRALFSTNGGTYSGVTLFIPT</sequence>
<dbReference type="AlphaFoldDB" id="A0A5E4ZCA1"/>
<protein>
    <recommendedName>
        <fullName evidence="5">Exo-alpha-sialidase</fullName>
    </recommendedName>
</protein>
<evidence type="ECO:0000256" key="1">
    <source>
        <dbReference type="ARBA" id="ARBA00022441"/>
    </source>
</evidence>
<keyword evidence="1" id="KW-0880">Kelch repeat</keyword>